<dbReference type="PROSITE" id="PS51192">
    <property type="entry name" value="HELICASE_ATP_BIND_1"/>
    <property type="match status" value="1"/>
</dbReference>
<dbReference type="InterPro" id="IPR027417">
    <property type="entry name" value="P-loop_NTPase"/>
</dbReference>
<dbReference type="GO" id="GO:0016787">
    <property type="term" value="F:hydrolase activity"/>
    <property type="evidence" value="ECO:0007669"/>
    <property type="project" value="UniProtKB-KW"/>
</dbReference>
<dbReference type="STRING" id="1795632.TH606_02230"/>
<keyword evidence="9" id="KW-1185">Reference proteome</keyword>
<dbReference type="InterPro" id="IPR038718">
    <property type="entry name" value="SNF2-like_sf"/>
</dbReference>
<dbReference type="PROSITE" id="PS51194">
    <property type="entry name" value="HELICASE_CTER"/>
    <property type="match status" value="1"/>
</dbReference>
<dbReference type="Proteomes" id="UP000076964">
    <property type="component" value="Unassembled WGS sequence"/>
</dbReference>
<dbReference type="SMART" id="SM00490">
    <property type="entry name" value="HELICc"/>
    <property type="match status" value="1"/>
</dbReference>
<evidence type="ECO:0000256" key="2">
    <source>
        <dbReference type="ARBA" id="ARBA00022801"/>
    </source>
</evidence>
<keyword evidence="5" id="KW-0175">Coiled coil</keyword>
<dbReference type="CDD" id="cd18011">
    <property type="entry name" value="DEXDc_RapA"/>
    <property type="match status" value="1"/>
</dbReference>
<dbReference type="EMBL" id="LSFI01000007">
    <property type="protein sequence ID" value="OAG28299.1"/>
    <property type="molecule type" value="Genomic_DNA"/>
</dbReference>
<dbReference type="InterPro" id="IPR049730">
    <property type="entry name" value="SNF2/RAD54-like_C"/>
</dbReference>
<feature type="coiled-coil region" evidence="5">
    <location>
        <begin position="879"/>
        <end position="978"/>
    </location>
</feature>
<dbReference type="InterPro" id="IPR057342">
    <property type="entry name" value="DEXDc_RapA"/>
</dbReference>
<evidence type="ECO:0000256" key="4">
    <source>
        <dbReference type="ARBA" id="ARBA00022840"/>
    </source>
</evidence>
<dbReference type="CDD" id="cd18793">
    <property type="entry name" value="SF2_C_SNF"/>
    <property type="match status" value="1"/>
</dbReference>
<dbReference type="InterPro" id="IPR000330">
    <property type="entry name" value="SNF2_N"/>
</dbReference>
<organism evidence="8 9">
    <name type="scientific">Thermodesulfatator autotrophicus</name>
    <dbReference type="NCBI Taxonomy" id="1795632"/>
    <lineage>
        <taxon>Bacteria</taxon>
        <taxon>Pseudomonadati</taxon>
        <taxon>Thermodesulfobacteriota</taxon>
        <taxon>Thermodesulfobacteria</taxon>
        <taxon>Thermodesulfobacteriales</taxon>
        <taxon>Thermodesulfatatoraceae</taxon>
        <taxon>Thermodesulfatator</taxon>
    </lineage>
</organism>
<protein>
    <recommendedName>
        <fullName evidence="10">Helicase</fullName>
    </recommendedName>
</protein>
<evidence type="ECO:0000259" key="6">
    <source>
        <dbReference type="PROSITE" id="PS51192"/>
    </source>
</evidence>
<proteinExistence type="predicted"/>
<evidence type="ECO:0008006" key="10">
    <source>
        <dbReference type="Google" id="ProtNLM"/>
    </source>
</evidence>
<dbReference type="NCBIfam" id="NF038317">
    <property type="entry name" value="DISARM_DrmD"/>
    <property type="match status" value="1"/>
</dbReference>
<keyword evidence="3" id="KW-0347">Helicase</keyword>
<accession>A0A177EBC1</accession>
<dbReference type="InterPro" id="IPR001650">
    <property type="entry name" value="Helicase_C-like"/>
</dbReference>
<evidence type="ECO:0000259" key="7">
    <source>
        <dbReference type="PROSITE" id="PS51194"/>
    </source>
</evidence>
<evidence type="ECO:0000256" key="5">
    <source>
        <dbReference type="SAM" id="Coils"/>
    </source>
</evidence>
<dbReference type="GO" id="GO:0004386">
    <property type="term" value="F:helicase activity"/>
    <property type="evidence" value="ECO:0007669"/>
    <property type="project" value="UniProtKB-KW"/>
</dbReference>
<keyword evidence="4" id="KW-0067">ATP-binding</keyword>
<dbReference type="GO" id="GO:0005524">
    <property type="term" value="F:ATP binding"/>
    <property type="evidence" value="ECO:0007669"/>
    <property type="project" value="UniProtKB-KW"/>
</dbReference>
<keyword evidence="1" id="KW-0547">Nucleotide-binding</keyword>
<keyword evidence="2" id="KW-0378">Hydrolase</keyword>
<dbReference type="AlphaFoldDB" id="A0A177EBC1"/>
<name>A0A177EBC1_9BACT</name>
<dbReference type="Gene3D" id="3.40.50.300">
    <property type="entry name" value="P-loop containing nucleotide triphosphate hydrolases"/>
    <property type="match status" value="1"/>
</dbReference>
<feature type="domain" description="Helicase ATP-binding" evidence="6">
    <location>
        <begin position="109"/>
        <end position="297"/>
    </location>
</feature>
<dbReference type="InterPro" id="IPR014001">
    <property type="entry name" value="Helicase_ATP-bd"/>
</dbReference>
<dbReference type="PANTHER" id="PTHR10799">
    <property type="entry name" value="SNF2/RAD54 HELICASE FAMILY"/>
    <property type="match status" value="1"/>
</dbReference>
<dbReference type="Pfam" id="PF00271">
    <property type="entry name" value="Helicase_C"/>
    <property type="match status" value="1"/>
</dbReference>
<evidence type="ECO:0000256" key="3">
    <source>
        <dbReference type="ARBA" id="ARBA00022806"/>
    </source>
</evidence>
<comment type="caution">
    <text evidence="8">The sequence shown here is derived from an EMBL/GenBank/DDBJ whole genome shotgun (WGS) entry which is preliminary data.</text>
</comment>
<feature type="domain" description="Helicase C-terminal" evidence="7">
    <location>
        <begin position="487"/>
        <end position="645"/>
    </location>
</feature>
<reference evidence="8 9" key="1">
    <citation type="submission" date="2016-02" db="EMBL/GenBank/DDBJ databases">
        <title>Draft genome sequence of Thermodesulfatator sp. S606.</title>
        <authorList>
            <person name="Lai Q."/>
            <person name="Cao J."/>
            <person name="Dupont S."/>
            <person name="Shao Z."/>
            <person name="Jebbar M."/>
            <person name="Alain K."/>
        </authorList>
    </citation>
    <scope>NUCLEOTIDE SEQUENCE [LARGE SCALE GENOMIC DNA]</scope>
    <source>
        <strain evidence="8 9">S606</strain>
    </source>
</reference>
<evidence type="ECO:0000313" key="9">
    <source>
        <dbReference type="Proteomes" id="UP000076964"/>
    </source>
</evidence>
<sequence>MVRKQTFLVQDVQSYPGPENIYHKVSLESLEDHRLGTTLELIWELEVSPQVEDVISFPDLSDWDPPERLASLLLSLKWTEASVFANDSFTAPFRGAIEIEPYQLEPVARALAMPRVSLLLADDVGLGKTVEAGLILQELLARGRVRKILILCPASLQRQWQDEMLTKFNLVFKIIDRDEILRLQREYGLHVNPWESFTRLITSMDFLKREPYLQQFLSTTENKNGGKPGISKWDLLIVDEAHNCAPSGRKDYVQDSDRTKLLRQITPHFEHRLFLTATPHNGYTESFTALLELLDPLRFTRGPKVDPRQAKLVMVRRLKRDLTPEVSNRTFPKRTIKALEVALSPKERELFDYLEAYIEKRLARPLKDKVQRNALRFALTILKKRLLSSYAAFRNSLEVHLEHVTRPTISMTEETSSKAMVFERLAERLAEDSADDLEKQALELEALKEGSLLLGEISSEEGELLTRMWDLVSSPELPDTKLETLFSLADNLIAQKRLIIFTEYKDTLDYLYEKLSVRYGEEKVLALYGGMNLSEREKIKEAFQAPPSEHPVRILVATDAAAEGINLQNHCHHLLHYEIPWNPNRLEQRNGRIDRHGQKAEEVKIFHFVYQDHKDSEFLNTIVHKVEKMREDLGSVAAVLEEKLHERMLGRKVSPQEIERLAPRRKLEDEIRERLFDLERIRKIKAKIETIRHEKKIYPETLCLVLDQALKLSRHPGLKKREGFEEGYLLESLPPSWGKDLLSTIRDAEGRLLTLVFKPELARDCRDVVLLHLNHPLMQKAFSVFKKAFYSLGFTGEKLHRASFVVMSDLYLREPQAVIFLKLLASSVQGLKLHEELFSLRFSFNPGEPLVYLTEDRDFGFLFTGEHRPIPRELAQKIRSSFRKSHDLIEEKIEALEKKKFQELRKLLKEKTTVETREIRNVIRDRLKEIEATLEKLRKEKESPQRLLFSLEELRRIDETLREDIKYLEARRKTLEEDLSREPERIRTRYELKTVKIFPVGVCFVLPESLVETAQEK</sequence>
<gene>
    <name evidence="8" type="ORF">TH606_02230</name>
</gene>
<dbReference type="Gene3D" id="3.40.50.10810">
    <property type="entry name" value="Tandem AAA-ATPase domain"/>
    <property type="match status" value="1"/>
</dbReference>
<dbReference type="Pfam" id="PF00176">
    <property type="entry name" value="SNF2-rel_dom"/>
    <property type="match status" value="1"/>
</dbReference>
<evidence type="ECO:0000313" key="8">
    <source>
        <dbReference type="EMBL" id="OAG28299.1"/>
    </source>
</evidence>
<dbReference type="SMART" id="SM00487">
    <property type="entry name" value="DEXDc"/>
    <property type="match status" value="1"/>
</dbReference>
<evidence type="ECO:0000256" key="1">
    <source>
        <dbReference type="ARBA" id="ARBA00022741"/>
    </source>
</evidence>
<dbReference type="SUPFAM" id="SSF52540">
    <property type="entry name" value="P-loop containing nucleoside triphosphate hydrolases"/>
    <property type="match status" value="2"/>
</dbReference>